<dbReference type="Proteomes" id="UP000182624">
    <property type="component" value="Unassembled WGS sequence"/>
</dbReference>
<feature type="domain" description="Nucleoside phosphorylase" evidence="4">
    <location>
        <begin position="41"/>
        <end position="227"/>
    </location>
</feature>
<sequence length="261" mass="29241">MIIKNEIPILEYDDISPEVIAPDHDLEEVALPEKCLFAFLGDVVHRYARENKAEVVKELITVSHNIQIYVLHEENEDICLVQSPIGAASSTQVLDTLVSCGCKKVIAVGSCGVLAKIPENAFLVPTKALRAEGTSYHYLPPSRYIELDEEPKAVIEKAFAKHGLPFETCTTWTTDGFFRETKDMVKYRLDEGCSVVEMECSALAACCRKRGASFGQFLFTADSLANVHEYDARDFGTDSHEKALLLGLDILREYKEWTMDR</sequence>
<dbReference type="Pfam" id="PF01048">
    <property type="entry name" value="PNP_UDP_1"/>
    <property type="match status" value="1"/>
</dbReference>
<dbReference type="InterPro" id="IPR035994">
    <property type="entry name" value="Nucleoside_phosphorylase_sf"/>
</dbReference>
<dbReference type="GO" id="GO:0004731">
    <property type="term" value="F:purine-nucleoside phosphorylase activity"/>
    <property type="evidence" value="ECO:0007669"/>
    <property type="project" value="TreeGrafter"/>
</dbReference>
<dbReference type="EC" id="2.4.2.3" evidence="1"/>
<dbReference type="PANTHER" id="PTHR43691">
    <property type="entry name" value="URIDINE PHOSPHORYLASE"/>
    <property type="match status" value="1"/>
</dbReference>
<evidence type="ECO:0000313" key="5">
    <source>
        <dbReference type="EMBL" id="SFP69513.1"/>
    </source>
</evidence>
<dbReference type="CDD" id="cd09007">
    <property type="entry name" value="NP-I_spr0068"/>
    <property type="match status" value="1"/>
</dbReference>
<accession>A0A1I5SFJ6</accession>
<protein>
    <recommendedName>
        <fullName evidence="2">Uridine phosphorylase</fullName>
        <ecNumber evidence="1">2.4.2.3</ecNumber>
    </recommendedName>
</protein>
<evidence type="ECO:0000259" key="4">
    <source>
        <dbReference type="Pfam" id="PF01048"/>
    </source>
</evidence>
<dbReference type="RefSeq" id="WP_074885427.1">
    <property type="nucleotide sequence ID" value="NZ_FOXO01000006.1"/>
</dbReference>
<dbReference type="InterPro" id="IPR000845">
    <property type="entry name" value="Nucleoside_phosphorylase_d"/>
</dbReference>
<dbReference type="GO" id="GO:0005829">
    <property type="term" value="C:cytosol"/>
    <property type="evidence" value="ECO:0007669"/>
    <property type="project" value="TreeGrafter"/>
</dbReference>
<gene>
    <name evidence="5" type="ORF">SAMN04487928_10653</name>
</gene>
<evidence type="ECO:0000256" key="2">
    <source>
        <dbReference type="ARBA" id="ARBA00021980"/>
    </source>
</evidence>
<comment type="catalytic activity">
    <reaction evidence="3">
        <text>uridine + phosphate = alpha-D-ribose 1-phosphate + uracil</text>
        <dbReference type="Rhea" id="RHEA:24388"/>
        <dbReference type="ChEBI" id="CHEBI:16704"/>
        <dbReference type="ChEBI" id="CHEBI:17568"/>
        <dbReference type="ChEBI" id="CHEBI:43474"/>
        <dbReference type="ChEBI" id="CHEBI:57720"/>
        <dbReference type="EC" id="2.4.2.3"/>
    </reaction>
</comment>
<dbReference type="EMBL" id="FOXO01000006">
    <property type="protein sequence ID" value="SFP69513.1"/>
    <property type="molecule type" value="Genomic_DNA"/>
</dbReference>
<name>A0A1I5SFJ6_9FIRM</name>
<dbReference type="OrthoDB" id="7945729at2"/>
<evidence type="ECO:0000256" key="3">
    <source>
        <dbReference type="ARBA" id="ARBA00048447"/>
    </source>
</evidence>
<organism evidence="5 6">
    <name type="scientific">Butyrivibrio proteoclasticus</name>
    <dbReference type="NCBI Taxonomy" id="43305"/>
    <lineage>
        <taxon>Bacteria</taxon>
        <taxon>Bacillati</taxon>
        <taxon>Bacillota</taxon>
        <taxon>Clostridia</taxon>
        <taxon>Lachnospirales</taxon>
        <taxon>Lachnospiraceae</taxon>
        <taxon>Butyrivibrio</taxon>
    </lineage>
</organism>
<dbReference type="GO" id="GO:0004850">
    <property type="term" value="F:uridine phosphorylase activity"/>
    <property type="evidence" value="ECO:0007669"/>
    <property type="project" value="UniProtKB-EC"/>
</dbReference>
<dbReference type="GO" id="GO:0006152">
    <property type="term" value="P:purine nucleoside catabolic process"/>
    <property type="evidence" value="ECO:0007669"/>
    <property type="project" value="TreeGrafter"/>
</dbReference>
<reference evidence="6" key="1">
    <citation type="submission" date="2016-10" db="EMBL/GenBank/DDBJ databases">
        <authorList>
            <person name="Varghese N."/>
            <person name="Submissions S."/>
        </authorList>
    </citation>
    <scope>NUCLEOTIDE SEQUENCE [LARGE SCALE GENOMIC DNA]</scope>
    <source>
        <strain evidence="6">P18</strain>
    </source>
</reference>
<keyword evidence="6" id="KW-1185">Reference proteome</keyword>
<dbReference type="PANTHER" id="PTHR43691:SF11">
    <property type="entry name" value="FI09636P-RELATED"/>
    <property type="match status" value="1"/>
</dbReference>
<dbReference type="SUPFAM" id="SSF53167">
    <property type="entry name" value="Purine and uridine phosphorylases"/>
    <property type="match status" value="1"/>
</dbReference>
<evidence type="ECO:0000313" key="6">
    <source>
        <dbReference type="Proteomes" id="UP000182624"/>
    </source>
</evidence>
<dbReference type="Gene3D" id="3.40.50.1580">
    <property type="entry name" value="Nucleoside phosphorylase domain"/>
    <property type="match status" value="1"/>
</dbReference>
<dbReference type="AlphaFoldDB" id="A0A1I5SFJ6"/>
<evidence type="ECO:0000256" key="1">
    <source>
        <dbReference type="ARBA" id="ARBA00011888"/>
    </source>
</evidence>
<proteinExistence type="predicted"/>